<dbReference type="Gene3D" id="2.40.30.100">
    <property type="entry name" value="AF2212/PG0164-like"/>
    <property type="match status" value="1"/>
</dbReference>
<comment type="caution">
    <text evidence="1">The sequence shown here is derived from an EMBL/GenBank/DDBJ whole genome shotgun (WGS) entry which is preliminary data.</text>
</comment>
<dbReference type="SUPFAM" id="SSF141694">
    <property type="entry name" value="AF2212/PG0164-like"/>
    <property type="match status" value="1"/>
</dbReference>
<dbReference type="Pfam" id="PF13376">
    <property type="entry name" value="OmdA"/>
    <property type="match status" value="1"/>
</dbReference>
<protein>
    <recommendedName>
        <fullName evidence="3">DUF1905 domain-containing protein</fullName>
    </recommendedName>
</protein>
<evidence type="ECO:0000313" key="2">
    <source>
        <dbReference type="Proteomes" id="UP000609879"/>
    </source>
</evidence>
<dbReference type="EMBL" id="BOMI01000005">
    <property type="protein sequence ID" value="GID71741.1"/>
    <property type="molecule type" value="Genomic_DNA"/>
</dbReference>
<evidence type="ECO:0008006" key="3">
    <source>
        <dbReference type="Google" id="ProtNLM"/>
    </source>
</evidence>
<dbReference type="InterPro" id="IPR015018">
    <property type="entry name" value="DUF1905"/>
</dbReference>
<dbReference type="InterPro" id="IPR037079">
    <property type="entry name" value="AF2212/PG0164-like_sf"/>
</dbReference>
<keyword evidence="2" id="KW-1185">Reference proteome</keyword>
<evidence type="ECO:0000313" key="1">
    <source>
        <dbReference type="EMBL" id="GID71741.1"/>
    </source>
</evidence>
<reference evidence="1 2" key="1">
    <citation type="submission" date="2021-01" db="EMBL/GenBank/DDBJ databases">
        <title>Whole genome shotgun sequence of Actinoplanes deccanensis NBRC 13994.</title>
        <authorList>
            <person name="Komaki H."/>
            <person name="Tamura T."/>
        </authorList>
    </citation>
    <scope>NUCLEOTIDE SEQUENCE [LARGE SCALE GENOMIC DNA]</scope>
    <source>
        <strain evidence="1 2">NBRC 13994</strain>
    </source>
</reference>
<proteinExistence type="predicted"/>
<sequence>MRFRAELQRTGGTTTGFEVPDDVVAGLGGGGRPKVVATFNGFTMRSAIAKMGGSYWLGVSAERRAAAGVEGGEVFDVDVELDTAPREIEVPGDLSEALDAEPAARDFWQTLSFSNQRWHVDQLASAKTAETRARRLAKSIALLSAGKAR</sequence>
<accession>A0ABQ3XVH4</accession>
<dbReference type="Proteomes" id="UP000609879">
    <property type="component" value="Unassembled WGS sequence"/>
</dbReference>
<dbReference type="RefSeq" id="WP_203759727.1">
    <property type="nucleotide sequence ID" value="NZ_BAAABO010000004.1"/>
</dbReference>
<gene>
    <name evidence="1" type="ORF">Ade02nite_03820</name>
</gene>
<name>A0ABQ3XVH4_9ACTN</name>
<organism evidence="1 2">
    <name type="scientific">Paractinoplanes deccanensis</name>
    <dbReference type="NCBI Taxonomy" id="113561"/>
    <lineage>
        <taxon>Bacteria</taxon>
        <taxon>Bacillati</taxon>
        <taxon>Actinomycetota</taxon>
        <taxon>Actinomycetes</taxon>
        <taxon>Micromonosporales</taxon>
        <taxon>Micromonosporaceae</taxon>
        <taxon>Paractinoplanes</taxon>
    </lineage>
</organism>
<dbReference type="Pfam" id="PF08922">
    <property type="entry name" value="DUF1905"/>
    <property type="match status" value="1"/>
</dbReference>